<proteinExistence type="predicted"/>
<evidence type="ECO:0000259" key="2">
    <source>
        <dbReference type="Pfam" id="PF07051"/>
    </source>
</evidence>
<feature type="compositionally biased region" description="Polar residues" evidence="1">
    <location>
        <begin position="130"/>
        <end position="158"/>
    </location>
</feature>
<dbReference type="PANTHER" id="PTHR13336:SF3">
    <property type="entry name" value="OCIA DOMAIN-CONTAINING PROTEIN 1"/>
    <property type="match status" value="1"/>
</dbReference>
<dbReference type="GO" id="GO:0005768">
    <property type="term" value="C:endosome"/>
    <property type="evidence" value="ECO:0007669"/>
    <property type="project" value="TreeGrafter"/>
</dbReference>
<dbReference type="Pfam" id="PF07051">
    <property type="entry name" value="OCIA"/>
    <property type="match status" value="1"/>
</dbReference>
<sequence length="272" mass="29817">MAAPSDVVAPELGGTGYDAQQRRPGAQYRITMEEMRAIKDCNRESFYYRCLPFASAAMLTVHYAVKVGYLSPHPRLGSSIKVIGAGFVGWLVGKLSYQRKCEEKLMALPGSAIGEALRRKYGLATPEGFSDSQAPKSFDFPSSESGYSALNASPSSGSLNLDVEKNVHYQGLDDSQRPSLDNQPVTAESEIPPAAKSSTSYDELRRRNREEYERRQMGPKHPPAQPPSPPTYRMPPSNEQSQASSGSRSTPSTVPARSTGNKKNEYGDTWDE</sequence>
<name>A0A2R5LNZ3_9ACAR</name>
<evidence type="ECO:0000256" key="1">
    <source>
        <dbReference type="SAM" id="MobiDB-lite"/>
    </source>
</evidence>
<dbReference type="InterPro" id="IPR040187">
    <property type="entry name" value="OCAD1/2"/>
</dbReference>
<feature type="region of interest" description="Disordered" evidence="1">
    <location>
        <begin position="126"/>
        <end position="158"/>
    </location>
</feature>
<dbReference type="PANTHER" id="PTHR13336">
    <property type="entry name" value="OVARIAN CARCINOMA IMMUNOREACTIVE ANTIGEN"/>
    <property type="match status" value="1"/>
</dbReference>
<feature type="compositionally biased region" description="Pro residues" evidence="1">
    <location>
        <begin position="220"/>
        <end position="233"/>
    </location>
</feature>
<evidence type="ECO:0000313" key="3">
    <source>
        <dbReference type="EMBL" id="MBY11240.1"/>
    </source>
</evidence>
<feature type="compositionally biased region" description="Polar residues" evidence="1">
    <location>
        <begin position="177"/>
        <end position="186"/>
    </location>
</feature>
<organism evidence="3">
    <name type="scientific">Ornithodoros turicata</name>
    <dbReference type="NCBI Taxonomy" id="34597"/>
    <lineage>
        <taxon>Eukaryota</taxon>
        <taxon>Metazoa</taxon>
        <taxon>Ecdysozoa</taxon>
        <taxon>Arthropoda</taxon>
        <taxon>Chelicerata</taxon>
        <taxon>Arachnida</taxon>
        <taxon>Acari</taxon>
        <taxon>Parasitiformes</taxon>
        <taxon>Ixodida</taxon>
        <taxon>Ixodoidea</taxon>
        <taxon>Argasidae</taxon>
        <taxon>Ornithodorinae</taxon>
        <taxon>Ornithodoros</taxon>
    </lineage>
</organism>
<dbReference type="InterPro" id="IPR009764">
    <property type="entry name" value="OCIA_dom"/>
</dbReference>
<dbReference type="EMBL" id="GGLE01007114">
    <property type="protein sequence ID" value="MBY11240.1"/>
    <property type="molecule type" value="Transcribed_RNA"/>
</dbReference>
<dbReference type="AlphaFoldDB" id="A0A2R5LNZ3"/>
<feature type="compositionally biased region" description="Polar residues" evidence="1">
    <location>
        <begin position="237"/>
        <end position="261"/>
    </location>
</feature>
<protein>
    <recommendedName>
        <fullName evidence="2">OCIA domain-containing protein</fullName>
    </recommendedName>
</protein>
<accession>A0A2R5LNZ3</accession>
<reference evidence="3" key="1">
    <citation type="submission" date="2018-03" db="EMBL/GenBank/DDBJ databases">
        <title>The relapsing fever spirochete Borrelia turicatae persists in the highly oxidative environment of its soft-bodied tick vector.</title>
        <authorList>
            <person name="Bourret T.J."/>
            <person name="Boyle W.K."/>
            <person name="Valenzuela J.G."/>
            <person name="Oliveira F."/>
            <person name="Lopez J.E."/>
        </authorList>
    </citation>
    <scope>NUCLEOTIDE SEQUENCE</scope>
    <source>
        <strain evidence="3">Kansas strain/isolate</strain>
        <tissue evidence="3">Salivary glands</tissue>
    </source>
</reference>
<feature type="region of interest" description="Disordered" evidence="1">
    <location>
        <begin position="171"/>
        <end position="272"/>
    </location>
</feature>
<feature type="compositionally biased region" description="Basic and acidic residues" evidence="1">
    <location>
        <begin position="202"/>
        <end position="216"/>
    </location>
</feature>
<feature type="domain" description="OCIA" evidence="2">
    <location>
        <begin position="27"/>
        <end position="111"/>
    </location>
</feature>